<proteinExistence type="predicted"/>
<dbReference type="InParanoid" id="K3YLF6"/>
<reference evidence="2" key="2">
    <citation type="submission" date="2018-08" db="UniProtKB">
        <authorList>
            <consortium name="EnsemblPlants"/>
        </authorList>
    </citation>
    <scope>IDENTIFICATION</scope>
    <source>
        <strain evidence="2">Yugu1</strain>
    </source>
</reference>
<dbReference type="HOGENOM" id="CLU_1322883_0_0_1"/>
<feature type="coiled-coil region" evidence="1">
    <location>
        <begin position="85"/>
        <end position="140"/>
    </location>
</feature>
<evidence type="ECO:0000256" key="1">
    <source>
        <dbReference type="SAM" id="Coils"/>
    </source>
</evidence>
<sequence length="208" mass="22871">MATVSSILQENEVDAPLVSLSGKQISCGPSTSKPILGADAPQVSNLPKAPAVGKHKLPSKLLTFIVLHYSEVQRAKKRIADRQANRQANVQLNSVKLKAKELKQEIDSLDACLSSDAQCLKALKTERDQLILELDWVNEAIAEAQGQLNDYPIAIQEKKKELAASINQVCRQHQQVNDILGSEEEDLQLIADVDQIHLRAVQAIERAL</sequence>
<dbReference type="AlphaFoldDB" id="K3YLF6"/>
<name>K3YLF6_SETIT</name>
<protein>
    <submittedName>
        <fullName evidence="2">Uncharacterized protein</fullName>
    </submittedName>
</protein>
<dbReference type="Gramene" id="KQL01050">
    <property type="protein sequence ID" value="KQL01050"/>
    <property type="gene ID" value="SETIT_015080mg"/>
</dbReference>
<dbReference type="EnsemblPlants" id="KQL01050">
    <property type="protein sequence ID" value="KQL01050"/>
    <property type="gene ID" value="SETIT_015080mg"/>
</dbReference>
<evidence type="ECO:0000313" key="2">
    <source>
        <dbReference type="EnsemblPlants" id="KQL01050"/>
    </source>
</evidence>
<dbReference type="EMBL" id="AGNK02003600">
    <property type="status" value="NOT_ANNOTATED_CDS"/>
    <property type="molecule type" value="Genomic_DNA"/>
</dbReference>
<evidence type="ECO:0000313" key="3">
    <source>
        <dbReference type="Proteomes" id="UP000004995"/>
    </source>
</evidence>
<organism evidence="2 3">
    <name type="scientific">Setaria italica</name>
    <name type="common">Foxtail millet</name>
    <name type="synonym">Panicum italicum</name>
    <dbReference type="NCBI Taxonomy" id="4555"/>
    <lineage>
        <taxon>Eukaryota</taxon>
        <taxon>Viridiplantae</taxon>
        <taxon>Streptophyta</taxon>
        <taxon>Embryophyta</taxon>
        <taxon>Tracheophyta</taxon>
        <taxon>Spermatophyta</taxon>
        <taxon>Magnoliopsida</taxon>
        <taxon>Liliopsida</taxon>
        <taxon>Poales</taxon>
        <taxon>Poaceae</taxon>
        <taxon>PACMAD clade</taxon>
        <taxon>Panicoideae</taxon>
        <taxon>Panicodae</taxon>
        <taxon>Paniceae</taxon>
        <taxon>Cenchrinae</taxon>
        <taxon>Setaria</taxon>
    </lineage>
</organism>
<keyword evidence="3" id="KW-1185">Reference proteome</keyword>
<dbReference type="Proteomes" id="UP000004995">
    <property type="component" value="Unassembled WGS sequence"/>
</dbReference>
<reference evidence="3" key="1">
    <citation type="journal article" date="2012" name="Nat. Biotechnol.">
        <title>Reference genome sequence of the model plant Setaria.</title>
        <authorList>
            <person name="Bennetzen J.L."/>
            <person name="Schmutz J."/>
            <person name="Wang H."/>
            <person name="Percifield R."/>
            <person name="Hawkins J."/>
            <person name="Pontaroli A.C."/>
            <person name="Estep M."/>
            <person name="Feng L."/>
            <person name="Vaughn J.N."/>
            <person name="Grimwood J."/>
            <person name="Jenkins J."/>
            <person name="Barry K."/>
            <person name="Lindquist E."/>
            <person name="Hellsten U."/>
            <person name="Deshpande S."/>
            <person name="Wang X."/>
            <person name="Wu X."/>
            <person name="Mitros T."/>
            <person name="Triplett J."/>
            <person name="Yang X."/>
            <person name="Ye C.Y."/>
            <person name="Mauro-Herrera M."/>
            <person name="Wang L."/>
            <person name="Li P."/>
            <person name="Sharma M."/>
            <person name="Sharma R."/>
            <person name="Ronald P.C."/>
            <person name="Panaud O."/>
            <person name="Kellogg E.A."/>
            <person name="Brutnell T.P."/>
            <person name="Doust A.N."/>
            <person name="Tuskan G.A."/>
            <person name="Rokhsar D."/>
            <person name="Devos K.M."/>
        </authorList>
    </citation>
    <scope>NUCLEOTIDE SEQUENCE [LARGE SCALE GENOMIC DNA]</scope>
    <source>
        <strain evidence="3">cv. Yugu1</strain>
    </source>
</reference>
<keyword evidence="1" id="KW-0175">Coiled coil</keyword>
<accession>K3YLF6</accession>